<comment type="similarity">
    <text evidence="1">Belongs to the FAH family.</text>
</comment>
<dbReference type="InterPro" id="IPR036663">
    <property type="entry name" value="Fumarylacetoacetase_C_sf"/>
</dbReference>
<evidence type="ECO:0000259" key="3">
    <source>
        <dbReference type="Pfam" id="PF01557"/>
    </source>
</evidence>
<dbReference type="EMBL" id="JAJNBZ010000014">
    <property type="protein sequence ID" value="MCE5171069.1"/>
    <property type="molecule type" value="Genomic_DNA"/>
</dbReference>
<reference evidence="4 5" key="1">
    <citation type="submission" date="2021-11" db="EMBL/GenBank/DDBJ databases">
        <title>Draft genome sequence of Paenibacillus profundus YoMME, a new Gram-positive bacteria with exoelectrogenic properties.</title>
        <authorList>
            <person name="Hubenova Y."/>
            <person name="Hubenova E."/>
            <person name="Manasiev Y."/>
            <person name="Peykov S."/>
            <person name="Mitov M."/>
        </authorList>
    </citation>
    <scope>NUCLEOTIDE SEQUENCE [LARGE SCALE GENOMIC DNA]</scope>
    <source>
        <strain evidence="4 5">YoMME</strain>
    </source>
</reference>
<dbReference type="Pfam" id="PF01557">
    <property type="entry name" value="FAA_hydrolase"/>
    <property type="match status" value="1"/>
</dbReference>
<dbReference type="GO" id="GO:0016787">
    <property type="term" value="F:hydrolase activity"/>
    <property type="evidence" value="ECO:0007669"/>
    <property type="project" value="UniProtKB-KW"/>
</dbReference>
<proteinExistence type="inferred from homology"/>
<sequence>MNADLKVNFDPSAVRNVYCIGRNYRLHAAELGNDVPAQPMVFLKPSHAVSLIADGTQLPLPLHTGAVHHEIELVLRIGRKVTPGMTADEAVDAYALGIDFTLRDVQDVLKQKGHPWLAAKGVLNSAPITRFVPFPGTAELERIPFSLVKNDETVQFSSAEEMIFSLNTLISYVAQHYGLGEGDLLFTGTPAGVGPVQARDRLALCLREEVLGSCIITEQG</sequence>
<dbReference type="Gene3D" id="3.90.850.10">
    <property type="entry name" value="Fumarylacetoacetase-like, C-terminal domain"/>
    <property type="match status" value="1"/>
</dbReference>
<protein>
    <submittedName>
        <fullName evidence="4">Fumarylacetoacetate hydrolase family protein</fullName>
    </submittedName>
</protein>
<keyword evidence="2" id="KW-0479">Metal-binding</keyword>
<evidence type="ECO:0000256" key="1">
    <source>
        <dbReference type="ARBA" id="ARBA00010211"/>
    </source>
</evidence>
<comment type="caution">
    <text evidence="4">The sequence shown here is derived from an EMBL/GenBank/DDBJ whole genome shotgun (WGS) entry which is preliminary data.</text>
</comment>
<evidence type="ECO:0000313" key="5">
    <source>
        <dbReference type="Proteomes" id="UP001199916"/>
    </source>
</evidence>
<keyword evidence="5" id="KW-1185">Reference proteome</keyword>
<evidence type="ECO:0000256" key="2">
    <source>
        <dbReference type="ARBA" id="ARBA00022723"/>
    </source>
</evidence>
<name>A0ABS8YN92_9BACL</name>
<dbReference type="PANTHER" id="PTHR11820">
    <property type="entry name" value="ACYLPYRUVASE"/>
    <property type="match status" value="1"/>
</dbReference>
<accession>A0ABS8YN92</accession>
<evidence type="ECO:0000313" key="4">
    <source>
        <dbReference type="EMBL" id="MCE5171069.1"/>
    </source>
</evidence>
<feature type="domain" description="Fumarylacetoacetase-like C-terminal" evidence="3">
    <location>
        <begin position="17"/>
        <end position="206"/>
    </location>
</feature>
<keyword evidence="4" id="KW-0378">Hydrolase</keyword>
<dbReference type="InterPro" id="IPR011234">
    <property type="entry name" value="Fumarylacetoacetase-like_C"/>
</dbReference>
<dbReference type="SUPFAM" id="SSF56529">
    <property type="entry name" value="FAH"/>
    <property type="match status" value="1"/>
</dbReference>
<organism evidence="4 5">
    <name type="scientific">Paenibacillus profundus</name>
    <dbReference type="NCBI Taxonomy" id="1173085"/>
    <lineage>
        <taxon>Bacteria</taxon>
        <taxon>Bacillati</taxon>
        <taxon>Bacillota</taxon>
        <taxon>Bacilli</taxon>
        <taxon>Bacillales</taxon>
        <taxon>Paenibacillaceae</taxon>
        <taxon>Paenibacillus</taxon>
    </lineage>
</organism>
<dbReference type="RefSeq" id="WP_233697643.1">
    <property type="nucleotide sequence ID" value="NZ_JAJNBZ010000014.1"/>
</dbReference>
<gene>
    <name evidence="4" type="ORF">LQV63_17345</name>
</gene>
<dbReference type="PANTHER" id="PTHR11820:SF7">
    <property type="entry name" value="ACYLPYRUVASE FAHD1, MITOCHONDRIAL"/>
    <property type="match status" value="1"/>
</dbReference>
<dbReference type="Proteomes" id="UP001199916">
    <property type="component" value="Unassembled WGS sequence"/>
</dbReference>